<evidence type="ECO:0000256" key="1">
    <source>
        <dbReference type="ARBA" id="ARBA00004651"/>
    </source>
</evidence>
<dbReference type="Proteomes" id="UP000556026">
    <property type="component" value="Unassembled WGS sequence"/>
</dbReference>
<dbReference type="AlphaFoldDB" id="A0A6V8MHD0"/>
<evidence type="ECO:0000256" key="4">
    <source>
        <dbReference type="ARBA" id="ARBA00022989"/>
    </source>
</evidence>
<feature type="transmembrane region" description="Helical" evidence="7">
    <location>
        <begin position="414"/>
        <end position="431"/>
    </location>
</feature>
<feature type="transmembrane region" description="Helical" evidence="7">
    <location>
        <begin position="15"/>
        <end position="34"/>
    </location>
</feature>
<evidence type="ECO:0000256" key="5">
    <source>
        <dbReference type="ARBA" id="ARBA00023136"/>
    </source>
</evidence>
<accession>A0A6V8MHD0</accession>
<keyword evidence="5 7" id="KW-0472">Membrane</keyword>
<dbReference type="GO" id="GO:0005886">
    <property type="term" value="C:plasma membrane"/>
    <property type="evidence" value="ECO:0007669"/>
    <property type="project" value="UniProtKB-SubCell"/>
</dbReference>
<sequence length="491" mass="53808">MSALFRNSLFGTVSFGLRFLSNAFLFIVIARFLGAEEFGKFALASSLAGIFLVVLDYGFNLYTVKEVAADPARTVELTGEVIATKLLLVIPSSLGLLALAAFMGYSWDLRLIIAILWAGYSLYSFGLYFNTVFRGLNLFEYEMYPTIVLNLLQIVLVSVLLFLGVETVGVALAFFAARLLYFAYSYRLLVQKVGRPKLSFHLENSKALLLKTMPFGVHAIIAVLYFQLDTVLISYYQGNSDIGHYQSAMRIVSATMVLCDVLVSSYTPLVSASFKTDGERFKEYGFSLNRYLMVVGGIVSLSLFLYADQAISLLYGPGYLQSVAVLQLLSAVIFLRFFGGAYGLLITISDNQRLRAIGVASSLFVNLALNVFLIPIWGIRGAAVACVLTHVFLNLMYLGFTYRALGCMYLERRAVASLALLGAGSVVAWQLKATSIGASLALFGVAVAVCAVCTLDDEQKTAIRKLVQTSLSRSEKPERVRQEPEAPGTGR</sequence>
<keyword evidence="2" id="KW-1003">Cell membrane</keyword>
<evidence type="ECO:0000256" key="7">
    <source>
        <dbReference type="SAM" id="Phobius"/>
    </source>
</evidence>
<feature type="transmembrane region" description="Helical" evidence="7">
    <location>
        <begin position="319"/>
        <end position="345"/>
    </location>
</feature>
<feature type="transmembrane region" description="Helical" evidence="7">
    <location>
        <begin position="288"/>
        <end position="307"/>
    </location>
</feature>
<evidence type="ECO:0000256" key="2">
    <source>
        <dbReference type="ARBA" id="ARBA00022475"/>
    </source>
</evidence>
<evidence type="ECO:0000256" key="3">
    <source>
        <dbReference type="ARBA" id="ARBA00022692"/>
    </source>
</evidence>
<feature type="transmembrane region" description="Helical" evidence="7">
    <location>
        <begin position="437"/>
        <end position="455"/>
    </location>
</feature>
<dbReference type="PANTHER" id="PTHR30250:SF11">
    <property type="entry name" value="O-ANTIGEN TRANSPORTER-RELATED"/>
    <property type="match status" value="1"/>
</dbReference>
<organism evidence="8 9">
    <name type="scientific">Geomonas silvestris</name>
    <dbReference type="NCBI Taxonomy" id="2740184"/>
    <lineage>
        <taxon>Bacteria</taxon>
        <taxon>Pseudomonadati</taxon>
        <taxon>Thermodesulfobacteriota</taxon>
        <taxon>Desulfuromonadia</taxon>
        <taxon>Geobacterales</taxon>
        <taxon>Geobacteraceae</taxon>
        <taxon>Geomonas</taxon>
    </lineage>
</organism>
<feature type="transmembrane region" description="Helical" evidence="7">
    <location>
        <begin position="41"/>
        <end position="62"/>
    </location>
</feature>
<dbReference type="EMBL" id="BLXX01000004">
    <property type="protein sequence ID" value="GFO59400.1"/>
    <property type="molecule type" value="Genomic_DNA"/>
</dbReference>
<dbReference type="Pfam" id="PF01943">
    <property type="entry name" value="Polysacc_synt"/>
    <property type="match status" value="1"/>
</dbReference>
<keyword evidence="3 7" id="KW-0812">Transmembrane</keyword>
<reference evidence="9" key="1">
    <citation type="submission" date="2020-06" db="EMBL/GenBank/DDBJ databases">
        <title>Draft genomic sequence of Geomonas sp. Red330.</title>
        <authorList>
            <person name="Itoh H."/>
            <person name="Zhenxing X."/>
            <person name="Ushijima N."/>
            <person name="Masuda Y."/>
            <person name="Shiratori Y."/>
            <person name="Senoo K."/>
        </authorList>
    </citation>
    <scope>NUCLEOTIDE SEQUENCE [LARGE SCALE GENOMIC DNA]</scope>
    <source>
        <strain evidence="9">Red330</strain>
    </source>
</reference>
<feature type="transmembrane region" description="Helical" evidence="7">
    <location>
        <begin position="153"/>
        <end position="186"/>
    </location>
</feature>
<keyword evidence="9" id="KW-1185">Reference proteome</keyword>
<protein>
    <submittedName>
        <fullName evidence="8">O-unit flippase Wzx</fullName>
    </submittedName>
</protein>
<dbReference type="CDD" id="cd13128">
    <property type="entry name" value="MATE_Wzx_like"/>
    <property type="match status" value="1"/>
</dbReference>
<feature type="region of interest" description="Disordered" evidence="6">
    <location>
        <begin position="471"/>
        <end position="491"/>
    </location>
</feature>
<feature type="compositionally biased region" description="Basic and acidic residues" evidence="6">
    <location>
        <begin position="473"/>
        <end position="484"/>
    </location>
</feature>
<comment type="caution">
    <text evidence="8">The sequence shown here is derived from an EMBL/GenBank/DDBJ whole genome shotgun (WGS) entry which is preliminary data.</text>
</comment>
<feature type="transmembrane region" description="Helical" evidence="7">
    <location>
        <begin position="82"/>
        <end position="104"/>
    </location>
</feature>
<dbReference type="PANTHER" id="PTHR30250">
    <property type="entry name" value="PST FAMILY PREDICTED COLANIC ACID TRANSPORTER"/>
    <property type="match status" value="1"/>
</dbReference>
<evidence type="ECO:0000256" key="6">
    <source>
        <dbReference type="SAM" id="MobiDB-lite"/>
    </source>
</evidence>
<dbReference type="InterPro" id="IPR050833">
    <property type="entry name" value="Poly_Biosynth_Transport"/>
</dbReference>
<keyword evidence="4 7" id="KW-1133">Transmembrane helix</keyword>
<feature type="transmembrane region" description="Helical" evidence="7">
    <location>
        <begin position="207"/>
        <end position="228"/>
    </location>
</feature>
<feature type="transmembrane region" description="Helical" evidence="7">
    <location>
        <begin position="111"/>
        <end position="133"/>
    </location>
</feature>
<evidence type="ECO:0000313" key="9">
    <source>
        <dbReference type="Proteomes" id="UP000556026"/>
    </source>
</evidence>
<feature type="transmembrane region" description="Helical" evidence="7">
    <location>
        <begin position="357"/>
        <end position="376"/>
    </location>
</feature>
<feature type="transmembrane region" description="Helical" evidence="7">
    <location>
        <begin position="248"/>
        <end position="267"/>
    </location>
</feature>
<evidence type="ECO:0000313" key="8">
    <source>
        <dbReference type="EMBL" id="GFO59400.1"/>
    </source>
</evidence>
<dbReference type="InterPro" id="IPR002797">
    <property type="entry name" value="Polysacc_synth"/>
</dbReference>
<proteinExistence type="predicted"/>
<name>A0A6V8MHD0_9BACT</name>
<feature type="transmembrane region" description="Helical" evidence="7">
    <location>
        <begin position="382"/>
        <end position="402"/>
    </location>
</feature>
<comment type="subcellular location">
    <subcellularLocation>
        <location evidence="1">Cell membrane</location>
        <topology evidence="1">Multi-pass membrane protein</topology>
    </subcellularLocation>
</comment>
<gene>
    <name evidence="8" type="ORF">GMST_17250</name>
</gene>